<dbReference type="GO" id="GO:0008270">
    <property type="term" value="F:zinc ion binding"/>
    <property type="evidence" value="ECO:0007669"/>
    <property type="project" value="UniProtKB-KW"/>
</dbReference>
<protein>
    <recommendedName>
        <fullName evidence="4">FLYWCH-type domain-containing protein</fullName>
    </recommendedName>
</protein>
<dbReference type="Gene3D" id="2.20.25.240">
    <property type="match status" value="2"/>
</dbReference>
<proteinExistence type="predicted"/>
<evidence type="ECO:0000256" key="3">
    <source>
        <dbReference type="ARBA" id="ARBA00022833"/>
    </source>
</evidence>
<evidence type="ECO:0000256" key="2">
    <source>
        <dbReference type="ARBA" id="ARBA00022771"/>
    </source>
</evidence>
<evidence type="ECO:0000313" key="6">
    <source>
        <dbReference type="Proteomes" id="UP000053240"/>
    </source>
</evidence>
<dbReference type="Pfam" id="PF04500">
    <property type="entry name" value="FLYWCH"/>
    <property type="match status" value="1"/>
</dbReference>
<reference evidence="5 6" key="1">
    <citation type="journal article" date="2015" name="Nat. Commun.">
        <title>Outbred genome sequencing and CRISPR/Cas9 gene editing in butterflies.</title>
        <authorList>
            <person name="Li X."/>
            <person name="Fan D."/>
            <person name="Zhang W."/>
            <person name="Liu G."/>
            <person name="Zhang L."/>
            <person name="Zhao L."/>
            <person name="Fang X."/>
            <person name="Chen L."/>
            <person name="Dong Y."/>
            <person name="Chen Y."/>
            <person name="Ding Y."/>
            <person name="Zhao R."/>
            <person name="Feng M."/>
            <person name="Zhu Y."/>
            <person name="Feng Y."/>
            <person name="Jiang X."/>
            <person name="Zhu D."/>
            <person name="Xiang H."/>
            <person name="Feng X."/>
            <person name="Li S."/>
            <person name="Wang J."/>
            <person name="Zhang G."/>
            <person name="Kronforst M.R."/>
            <person name="Wang W."/>
        </authorList>
    </citation>
    <scope>NUCLEOTIDE SEQUENCE [LARGE SCALE GENOMIC DNA]</scope>
    <source>
        <strain evidence="5">Ya'a_city_454_Pm</strain>
        <tissue evidence="5">Whole body</tissue>
    </source>
</reference>
<evidence type="ECO:0000313" key="5">
    <source>
        <dbReference type="EMBL" id="KPJ13099.1"/>
    </source>
</evidence>
<name>A0A0N1PIQ6_PAPMA</name>
<dbReference type="InterPro" id="IPR007588">
    <property type="entry name" value="Znf_FLYWCH"/>
</dbReference>
<evidence type="ECO:0000256" key="1">
    <source>
        <dbReference type="ARBA" id="ARBA00022723"/>
    </source>
</evidence>
<dbReference type="AlphaFoldDB" id="A0A0N1PIQ6"/>
<keyword evidence="3" id="KW-0862">Zinc</keyword>
<dbReference type="InParanoid" id="A0A0N1PIQ6"/>
<keyword evidence="6" id="KW-1185">Reference proteome</keyword>
<organism evidence="5 6">
    <name type="scientific">Papilio machaon</name>
    <name type="common">Old World swallowtail butterfly</name>
    <dbReference type="NCBI Taxonomy" id="76193"/>
    <lineage>
        <taxon>Eukaryota</taxon>
        <taxon>Metazoa</taxon>
        <taxon>Ecdysozoa</taxon>
        <taxon>Arthropoda</taxon>
        <taxon>Hexapoda</taxon>
        <taxon>Insecta</taxon>
        <taxon>Pterygota</taxon>
        <taxon>Neoptera</taxon>
        <taxon>Endopterygota</taxon>
        <taxon>Lepidoptera</taxon>
        <taxon>Glossata</taxon>
        <taxon>Ditrysia</taxon>
        <taxon>Papilionoidea</taxon>
        <taxon>Papilionidae</taxon>
        <taxon>Papilioninae</taxon>
        <taxon>Papilio</taxon>
    </lineage>
</organism>
<accession>A0A0N1PIQ6</accession>
<dbReference type="Proteomes" id="UP000053240">
    <property type="component" value="Unassembled WGS sequence"/>
</dbReference>
<evidence type="ECO:0000259" key="4">
    <source>
        <dbReference type="Pfam" id="PF04500"/>
    </source>
</evidence>
<keyword evidence="2" id="KW-0863">Zinc-finger</keyword>
<feature type="domain" description="FLYWCH-type" evidence="4">
    <location>
        <begin position="4"/>
        <end position="60"/>
    </location>
</feature>
<dbReference type="EMBL" id="KQ460650">
    <property type="protein sequence ID" value="KPJ13099.1"/>
    <property type="molecule type" value="Genomic_DNA"/>
</dbReference>
<sequence length="159" mass="18433">MLTNGKKMLQYRGYPFTGPVLKPDGLVRWRCTRRGSYGCNVWIEVNDRLQVVTHHNAHTHAPQRYIRIENGEIIEVSNGNTLLRYKGYTFSNPIAVVRGPTGRANWRCTFRGARQPCKVYLRTDDKLRVEAVFRSHNHPPPNYIRSKTGVYMKGLNYLI</sequence>
<gene>
    <name evidence="5" type="ORF">RR48_05208</name>
</gene>
<keyword evidence="1" id="KW-0479">Metal-binding</keyword>